<keyword evidence="4" id="KW-0274">FAD</keyword>
<dbReference type="EMBL" id="KN613238">
    <property type="protein sequence ID" value="KHJ74936.1"/>
    <property type="molecule type" value="Genomic_DNA"/>
</dbReference>
<evidence type="ECO:0000256" key="5">
    <source>
        <dbReference type="ARBA" id="ARBA00023002"/>
    </source>
</evidence>
<keyword evidence="3" id="KW-0285">Flavoprotein</keyword>
<dbReference type="AlphaFoldDB" id="A0A0B1RTH1"/>
<evidence type="ECO:0008006" key="8">
    <source>
        <dbReference type="Google" id="ProtNLM"/>
    </source>
</evidence>
<protein>
    <recommendedName>
        <fullName evidence="8">FAD dependent oxidoreductase domain-containing protein</fullName>
    </recommendedName>
</protein>
<reference evidence="6 7" key="1">
    <citation type="submission" date="2014-03" db="EMBL/GenBank/DDBJ databases">
        <title>Draft genome of the hookworm Oesophagostomum dentatum.</title>
        <authorList>
            <person name="Mitreva M."/>
        </authorList>
    </citation>
    <scope>NUCLEOTIDE SEQUENCE [LARGE SCALE GENOMIC DNA]</scope>
    <source>
        <strain evidence="6 7">OD-Hann</strain>
    </source>
</reference>
<evidence type="ECO:0000256" key="1">
    <source>
        <dbReference type="ARBA" id="ARBA00001974"/>
    </source>
</evidence>
<accession>A0A0B1RTH1</accession>
<keyword evidence="7" id="KW-1185">Reference proteome</keyword>
<dbReference type="OrthoDB" id="2015447at2759"/>
<dbReference type="InterPro" id="IPR006181">
    <property type="entry name" value="D-amino_acid_oxidase_CS"/>
</dbReference>
<dbReference type="Proteomes" id="UP000053660">
    <property type="component" value="Unassembled WGS sequence"/>
</dbReference>
<dbReference type="PANTHER" id="PTHR11530">
    <property type="entry name" value="D-AMINO ACID OXIDASE"/>
    <property type="match status" value="1"/>
</dbReference>
<dbReference type="GO" id="GO:0071949">
    <property type="term" value="F:FAD binding"/>
    <property type="evidence" value="ECO:0007669"/>
    <property type="project" value="InterPro"/>
</dbReference>
<dbReference type="GO" id="GO:0019478">
    <property type="term" value="P:D-amino acid catabolic process"/>
    <property type="evidence" value="ECO:0007669"/>
    <property type="project" value="TreeGrafter"/>
</dbReference>
<sequence length="83" mass="9225">MKTTQANMPALKECEVISHHVGLRPGRNNVRLETEKRWIGAKEIPIVHNYGHGGSGVTLFWGCAMDAAELVKKSLQEKNLSKL</sequence>
<dbReference type="GO" id="GO:0003884">
    <property type="term" value="F:D-amino-acid oxidase activity"/>
    <property type="evidence" value="ECO:0007669"/>
    <property type="project" value="InterPro"/>
</dbReference>
<evidence type="ECO:0000313" key="7">
    <source>
        <dbReference type="Proteomes" id="UP000053660"/>
    </source>
</evidence>
<evidence type="ECO:0000313" key="6">
    <source>
        <dbReference type="EMBL" id="KHJ74936.1"/>
    </source>
</evidence>
<gene>
    <name evidence="6" type="ORF">OESDEN_25448</name>
</gene>
<evidence type="ECO:0000256" key="3">
    <source>
        <dbReference type="ARBA" id="ARBA00022630"/>
    </source>
</evidence>
<comment type="subcellular location">
    <subcellularLocation>
        <location evidence="2">Peroxisome matrix</location>
    </subcellularLocation>
</comment>
<dbReference type="GO" id="GO:0005782">
    <property type="term" value="C:peroxisomal matrix"/>
    <property type="evidence" value="ECO:0007669"/>
    <property type="project" value="UniProtKB-SubCell"/>
</dbReference>
<dbReference type="PANTHER" id="PTHR11530:SF11">
    <property type="entry name" value="D-ASPARTATE OXIDASE"/>
    <property type="match status" value="1"/>
</dbReference>
<dbReference type="InterPro" id="IPR023209">
    <property type="entry name" value="DAO"/>
</dbReference>
<evidence type="ECO:0000256" key="2">
    <source>
        <dbReference type="ARBA" id="ARBA00004253"/>
    </source>
</evidence>
<dbReference type="Gene3D" id="3.40.50.720">
    <property type="entry name" value="NAD(P)-binding Rossmann-like Domain"/>
    <property type="match status" value="1"/>
</dbReference>
<organism evidence="6 7">
    <name type="scientific">Oesophagostomum dentatum</name>
    <name type="common">Nodular worm</name>
    <dbReference type="NCBI Taxonomy" id="61180"/>
    <lineage>
        <taxon>Eukaryota</taxon>
        <taxon>Metazoa</taxon>
        <taxon>Ecdysozoa</taxon>
        <taxon>Nematoda</taxon>
        <taxon>Chromadorea</taxon>
        <taxon>Rhabditida</taxon>
        <taxon>Rhabditina</taxon>
        <taxon>Rhabditomorpha</taxon>
        <taxon>Strongyloidea</taxon>
        <taxon>Strongylidae</taxon>
        <taxon>Oesophagostomum</taxon>
    </lineage>
</organism>
<comment type="cofactor">
    <cofactor evidence="1">
        <name>FAD</name>
        <dbReference type="ChEBI" id="CHEBI:57692"/>
    </cofactor>
</comment>
<keyword evidence="5" id="KW-0560">Oxidoreductase</keyword>
<proteinExistence type="predicted"/>
<dbReference type="PROSITE" id="PS00677">
    <property type="entry name" value="DAO"/>
    <property type="match status" value="1"/>
</dbReference>
<evidence type="ECO:0000256" key="4">
    <source>
        <dbReference type="ARBA" id="ARBA00022827"/>
    </source>
</evidence>
<name>A0A0B1RTH1_OESDE</name>